<dbReference type="AlphaFoldDB" id="A0A8J2MIN6"/>
<feature type="region of interest" description="Disordered" evidence="1">
    <location>
        <begin position="46"/>
        <end position="94"/>
    </location>
</feature>
<dbReference type="GO" id="GO:1990112">
    <property type="term" value="C:RQC complex"/>
    <property type="evidence" value="ECO:0007669"/>
    <property type="project" value="TreeGrafter"/>
</dbReference>
<evidence type="ECO:0000313" key="2">
    <source>
        <dbReference type="EMBL" id="CAG9558628.1"/>
    </source>
</evidence>
<organism evidence="2 3">
    <name type="scientific">Danaus chrysippus</name>
    <name type="common">African queen</name>
    <dbReference type="NCBI Taxonomy" id="151541"/>
    <lineage>
        <taxon>Eukaryota</taxon>
        <taxon>Metazoa</taxon>
        <taxon>Ecdysozoa</taxon>
        <taxon>Arthropoda</taxon>
        <taxon>Hexapoda</taxon>
        <taxon>Insecta</taxon>
        <taxon>Pterygota</taxon>
        <taxon>Neoptera</taxon>
        <taxon>Endopterygota</taxon>
        <taxon>Lepidoptera</taxon>
        <taxon>Glossata</taxon>
        <taxon>Ditrysia</taxon>
        <taxon>Papilionoidea</taxon>
        <taxon>Nymphalidae</taxon>
        <taxon>Danainae</taxon>
        <taxon>Danaini</taxon>
        <taxon>Danaina</taxon>
        <taxon>Danaus</taxon>
        <taxon>Anosia</taxon>
    </lineage>
</organism>
<keyword evidence="3" id="KW-1185">Reference proteome</keyword>
<dbReference type="Proteomes" id="UP000789524">
    <property type="component" value="Unassembled WGS sequence"/>
</dbReference>
<name>A0A8J2MIN6_9NEOP</name>
<evidence type="ECO:0000256" key="1">
    <source>
        <dbReference type="SAM" id="MobiDB-lite"/>
    </source>
</evidence>
<feature type="compositionally biased region" description="Acidic residues" evidence="1">
    <location>
        <begin position="602"/>
        <end position="630"/>
    </location>
</feature>
<evidence type="ECO:0000313" key="3">
    <source>
        <dbReference type="Proteomes" id="UP000789524"/>
    </source>
</evidence>
<feature type="region of interest" description="Disordered" evidence="1">
    <location>
        <begin position="598"/>
        <end position="676"/>
    </location>
</feature>
<proteinExistence type="predicted"/>
<dbReference type="EMBL" id="CAKASE010000043">
    <property type="protein sequence ID" value="CAG9558628.1"/>
    <property type="molecule type" value="Genomic_DNA"/>
</dbReference>
<dbReference type="PANTHER" id="PTHR22684:SF0">
    <property type="entry name" value="RIBOSOME QUALITY CONTROL COMPLEX SUBUNIT TCF25"/>
    <property type="match status" value="1"/>
</dbReference>
<gene>
    <name evidence="2" type="ORF">DCHRY22_LOCUS678</name>
</gene>
<feature type="region of interest" description="Disordered" evidence="1">
    <location>
        <begin position="1"/>
        <end position="29"/>
    </location>
</feature>
<sequence>MSLRNVRKLYGATALPPPNESSDEEYEPLYAKNSARSAYAGLLLSSSSEDHESPLVSGNNSGTEDIKKKKKKKKKKQDKIKRSPQNSFNGGKLDEIDKSLMEVNALLGEPELEASSEPKFKPDLLHTLFSVKYKHLNVSNELLKMFGPETPEETPRRVVHGRQPNLKRIQKYSIIPQEFNFKKLGLSMSVDRRDHGISYFVYDHSREYQRVHKEFMVMLTQRATHLMTPFETSLKNMHVEGLLEASDVMFRLEDYSAGNKIVEQVIAYMQFVAHPSFNVTDMRVRLEYKYLENRPFHIALLKYLHLLTNKACHRTALEIAKLMLNLDPSDPLAVIFIIDTVALRAREHQWLIDAIDYLNKEREAGFMFNIQFSYALAYFHILTKNKQSIKKADELLQKAMAGFPWALMQILHSANYTPDERLRAHPLFNSYAFSTTCKNLKDLILLYATFTGARWREPPVMEWLIRNANELADRYDVDPSIKEQTQGLQQVRQVLFRGWPEQVYRHLSVIKTLSNLLVDGAVPRVAATRCYDPVPPRDGVNRYGYTLIPHTHINLGNAILTDFFTSLLPNYDIPPEDEHLNYRFRPSILDYRLPQENRAVDSDDGDDEGVGQTDSDDDFDLDDDNDDDPEIVNAVRVFVDSANIDSDDTDDSDDAEDSDDYDDSDDIDDDGNDTPD</sequence>
<dbReference type="InterPro" id="IPR006994">
    <property type="entry name" value="TCF25/Rqc1"/>
</dbReference>
<dbReference type="Pfam" id="PF04910">
    <property type="entry name" value="Tcf25"/>
    <property type="match status" value="1"/>
</dbReference>
<dbReference type="PANTHER" id="PTHR22684">
    <property type="entry name" value="NULP1-RELATED"/>
    <property type="match status" value="1"/>
</dbReference>
<feature type="compositionally biased region" description="Basic residues" evidence="1">
    <location>
        <begin position="68"/>
        <end position="79"/>
    </location>
</feature>
<protein>
    <submittedName>
        <fullName evidence="2">(African queen) hypothetical protein</fullName>
    </submittedName>
</protein>
<comment type="caution">
    <text evidence="2">The sequence shown here is derived from an EMBL/GenBank/DDBJ whole genome shotgun (WGS) entry which is preliminary data.</text>
</comment>
<reference evidence="2" key="1">
    <citation type="submission" date="2021-09" db="EMBL/GenBank/DDBJ databases">
        <authorList>
            <person name="Martin H S."/>
        </authorList>
    </citation>
    <scope>NUCLEOTIDE SEQUENCE</scope>
</reference>
<dbReference type="OrthoDB" id="205993at2759"/>
<accession>A0A8J2MIN6</accession>
<feature type="compositionally biased region" description="Acidic residues" evidence="1">
    <location>
        <begin position="645"/>
        <end position="676"/>
    </location>
</feature>